<dbReference type="Pfam" id="PF00106">
    <property type="entry name" value="adh_short"/>
    <property type="match status" value="1"/>
</dbReference>
<comment type="caution">
    <text evidence="3">The sequence shown here is derived from an EMBL/GenBank/DDBJ whole genome shotgun (WGS) entry which is preliminary data.</text>
</comment>
<dbReference type="InterPro" id="IPR020904">
    <property type="entry name" value="Sc_DH/Rdtase_CS"/>
</dbReference>
<accession>A0A4Q7UWH2</accession>
<evidence type="ECO:0000256" key="1">
    <source>
        <dbReference type="ARBA" id="ARBA00006484"/>
    </source>
</evidence>
<evidence type="ECO:0000313" key="3">
    <source>
        <dbReference type="EMBL" id="RZT85231.1"/>
    </source>
</evidence>
<dbReference type="EMBL" id="SHKL01000001">
    <property type="protein sequence ID" value="RZT85231.1"/>
    <property type="molecule type" value="Genomic_DNA"/>
</dbReference>
<dbReference type="OrthoDB" id="3784334at2"/>
<protein>
    <submittedName>
        <fullName evidence="3">Short-subunit dehydrogenase</fullName>
    </submittedName>
</protein>
<sequence length="229" mass="23544">MDISGARTLVVGATGVLGSAIATALQSEGAKLALAGRSGDFGDLAGTDTPTFTFDALDLERCANLVGEAADALGGLDLLVVAVGVAGFGEESENDVITEQLFTINTMAPMAFARAALPRLEGEGTIAVISAILADVPTPGMATYSASKAGLSAWLTAVRGEQRKKGVTVFDIRPPHIDTGLADRPVAGKALEMKAAATVDDLVPLVLQGITENKRSLSFDLKTAEFALR</sequence>
<dbReference type="PROSITE" id="PS00061">
    <property type="entry name" value="ADH_SHORT"/>
    <property type="match status" value="1"/>
</dbReference>
<keyword evidence="4" id="KW-1185">Reference proteome</keyword>
<gene>
    <name evidence="3" type="ORF">EV383_2095</name>
</gene>
<dbReference type="PRINTS" id="PR00081">
    <property type="entry name" value="GDHRDH"/>
</dbReference>
<dbReference type="AlphaFoldDB" id="A0A4Q7UWH2"/>
<dbReference type="Proteomes" id="UP000291591">
    <property type="component" value="Unassembled WGS sequence"/>
</dbReference>
<dbReference type="CDD" id="cd05233">
    <property type="entry name" value="SDR_c"/>
    <property type="match status" value="1"/>
</dbReference>
<dbReference type="SUPFAM" id="SSF51735">
    <property type="entry name" value="NAD(P)-binding Rossmann-fold domains"/>
    <property type="match status" value="1"/>
</dbReference>
<dbReference type="InterPro" id="IPR036291">
    <property type="entry name" value="NAD(P)-bd_dom_sf"/>
</dbReference>
<proteinExistence type="inferred from homology"/>
<organism evidence="3 4">
    <name type="scientific">Pseudonocardia sediminis</name>
    <dbReference type="NCBI Taxonomy" id="1397368"/>
    <lineage>
        <taxon>Bacteria</taxon>
        <taxon>Bacillati</taxon>
        <taxon>Actinomycetota</taxon>
        <taxon>Actinomycetes</taxon>
        <taxon>Pseudonocardiales</taxon>
        <taxon>Pseudonocardiaceae</taxon>
        <taxon>Pseudonocardia</taxon>
    </lineage>
</organism>
<dbReference type="InterPro" id="IPR002347">
    <property type="entry name" value="SDR_fam"/>
</dbReference>
<dbReference type="GO" id="GO:0016491">
    <property type="term" value="F:oxidoreductase activity"/>
    <property type="evidence" value="ECO:0007669"/>
    <property type="project" value="UniProtKB-KW"/>
</dbReference>
<dbReference type="PANTHER" id="PTHR44196:SF1">
    <property type="entry name" value="DEHYDROGENASE_REDUCTASE SDR FAMILY MEMBER 7B"/>
    <property type="match status" value="1"/>
</dbReference>
<dbReference type="RefSeq" id="WP_130289723.1">
    <property type="nucleotide sequence ID" value="NZ_SHKL01000001.1"/>
</dbReference>
<dbReference type="Gene3D" id="3.40.50.720">
    <property type="entry name" value="NAD(P)-binding Rossmann-like Domain"/>
    <property type="match status" value="1"/>
</dbReference>
<comment type="similarity">
    <text evidence="1">Belongs to the short-chain dehydrogenases/reductases (SDR) family.</text>
</comment>
<reference evidence="3 4" key="1">
    <citation type="submission" date="2019-02" db="EMBL/GenBank/DDBJ databases">
        <title>Sequencing the genomes of 1000 actinobacteria strains.</title>
        <authorList>
            <person name="Klenk H.-P."/>
        </authorList>
    </citation>
    <scope>NUCLEOTIDE SEQUENCE [LARGE SCALE GENOMIC DNA]</scope>
    <source>
        <strain evidence="3 4">DSM 45779</strain>
    </source>
</reference>
<name>A0A4Q7UWH2_PSEST</name>
<evidence type="ECO:0000256" key="2">
    <source>
        <dbReference type="ARBA" id="ARBA00023002"/>
    </source>
</evidence>
<dbReference type="PANTHER" id="PTHR44196">
    <property type="entry name" value="DEHYDROGENASE/REDUCTASE SDR FAMILY MEMBER 7B"/>
    <property type="match status" value="1"/>
</dbReference>
<keyword evidence="2" id="KW-0560">Oxidoreductase</keyword>
<evidence type="ECO:0000313" key="4">
    <source>
        <dbReference type="Proteomes" id="UP000291591"/>
    </source>
</evidence>
<dbReference type="GO" id="GO:0016020">
    <property type="term" value="C:membrane"/>
    <property type="evidence" value="ECO:0007669"/>
    <property type="project" value="TreeGrafter"/>
</dbReference>